<evidence type="ECO:0000313" key="4">
    <source>
        <dbReference type="Proteomes" id="UP000002007"/>
    </source>
</evidence>
<dbReference type="SUPFAM" id="SSF55961">
    <property type="entry name" value="Bet v1-like"/>
    <property type="match status" value="1"/>
</dbReference>
<accession>A9WLP2</accession>
<gene>
    <name evidence="3" type="ordered locus">RSal33209_0066</name>
</gene>
<name>A9WLP2_RENSM</name>
<proteinExistence type="inferred from homology"/>
<evidence type="ECO:0000259" key="2">
    <source>
        <dbReference type="Pfam" id="PF08327"/>
    </source>
</evidence>
<protein>
    <recommendedName>
        <fullName evidence="2">Activator of Hsp90 ATPase homologue 1/2-like C-terminal domain-containing protein</fullName>
    </recommendedName>
</protein>
<dbReference type="CDD" id="cd08899">
    <property type="entry name" value="SRPBCC_CalC_Aha1-like_6"/>
    <property type="match status" value="1"/>
</dbReference>
<keyword evidence="4" id="KW-1185">Reference proteome</keyword>
<dbReference type="Pfam" id="PF08327">
    <property type="entry name" value="AHSA1"/>
    <property type="match status" value="1"/>
</dbReference>
<dbReference type="HOGENOM" id="CLU_108923_3_2_11"/>
<feature type="domain" description="Activator of Hsp90 ATPase homologue 1/2-like C-terminal" evidence="2">
    <location>
        <begin position="26"/>
        <end position="144"/>
    </location>
</feature>
<dbReference type="eggNOG" id="COG3832">
    <property type="taxonomic scope" value="Bacteria"/>
</dbReference>
<dbReference type="STRING" id="288705.RSal33209_0066"/>
<dbReference type="EMBL" id="CP000910">
    <property type="protein sequence ID" value="ABY21822.1"/>
    <property type="molecule type" value="Genomic_DNA"/>
</dbReference>
<dbReference type="RefSeq" id="WP_012243530.1">
    <property type="nucleotide sequence ID" value="NC_010168.1"/>
</dbReference>
<dbReference type="InterPro" id="IPR023393">
    <property type="entry name" value="START-like_dom_sf"/>
</dbReference>
<dbReference type="KEGG" id="rsa:RSal33209_0066"/>
<sequence length="170" mass="19069">MSHSANGSIERTAEGGLVRFDRLLAFSIEDVWAAITEPARLSDWWPPFTAEITVDLRVGGKLVFVWPDTDFPTFEFTITGLEVPRLLEHTHASPGAWMRWELESTPEGTRLLATYFIPNQNVEMAIERGDIVGLHHSLDRLEPALSGHPAPWDNDAFDEIRAGYAKVENA</sequence>
<dbReference type="InterPro" id="IPR013538">
    <property type="entry name" value="ASHA1/2-like_C"/>
</dbReference>
<dbReference type="Gene3D" id="3.30.530.20">
    <property type="match status" value="1"/>
</dbReference>
<organism evidence="3 4">
    <name type="scientific">Renibacterium salmoninarum (strain ATCC 33209 / DSM 20767 / JCM 11484 / NBRC 15589 / NCIMB 2235)</name>
    <dbReference type="NCBI Taxonomy" id="288705"/>
    <lineage>
        <taxon>Bacteria</taxon>
        <taxon>Bacillati</taxon>
        <taxon>Actinomycetota</taxon>
        <taxon>Actinomycetes</taxon>
        <taxon>Micrococcales</taxon>
        <taxon>Micrococcaceae</taxon>
        <taxon>Renibacterium</taxon>
    </lineage>
</organism>
<evidence type="ECO:0000256" key="1">
    <source>
        <dbReference type="ARBA" id="ARBA00006817"/>
    </source>
</evidence>
<dbReference type="AlphaFoldDB" id="A9WLP2"/>
<evidence type="ECO:0000313" key="3">
    <source>
        <dbReference type="EMBL" id="ABY21822.1"/>
    </source>
</evidence>
<dbReference type="Proteomes" id="UP000002007">
    <property type="component" value="Chromosome"/>
</dbReference>
<comment type="similarity">
    <text evidence="1">Belongs to the AHA1 family.</text>
</comment>
<reference evidence="4" key="1">
    <citation type="journal article" date="2008" name="J. Bacteriol.">
        <title>Genome sequence of the fish pathogen Renibacterium salmoninarum suggests reductive evolution away from an environmental Arthrobacter ancestor.</title>
        <authorList>
            <person name="Wiens G.D."/>
            <person name="Rockey D.D."/>
            <person name="Wu Z."/>
            <person name="Chang J."/>
            <person name="Levy R."/>
            <person name="Crane S."/>
            <person name="Chen D.S."/>
            <person name="Capri G.R."/>
            <person name="Burnett J.R."/>
            <person name="Sudheesh P.S."/>
            <person name="Schipma M.J."/>
            <person name="Burd H."/>
            <person name="Bhattacharyya A."/>
            <person name="Rhodes L.D."/>
            <person name="Kaul R."/>
            <person name="Strom M.S."/>
        </authorList>
    </citation>
    <scope>NUCLEOTIDE SEQUENCE [LARGE SCALE GENOMIC DNA]</scope>
    <source>
        <strain evidence="4">ATCC 33209 / DSM 20767 / JCM 11484 / NBRC 15589 / NCIMB 2235</strain>
    </source>
</reference>